<dbReference type="EMBL" id="VZCB01000057">
    <property type="protein sequence ID" value="MQN80735.1"/>
    <property type="molecule type" value="Genomic_DNA"/>
</dbReference>
<reference evidence="1 2" key="1">
    <citation type="submission" date="2019-09" db="EMBL/GenBank/DDBJ databases">
        <title>Distinct polysaccharide growth profiles of human intestinal Prevotella copri isolates.</title>
        <authorList>
            <person name="Fehlner-Peach H."/>
            <person name="Magnabosco C."/>
            <person name="Raghavan V."/>
            <person name="Scher J.U."/>
            <person name="Tett A."/>
            <person name="Cox L.M."/>
            <person name="Gottsegen C."/>
            <person name="Watters A."/>
            <person name="Wiltshire- Gordon J.D."/>
            <person name="Segata N."/>
            <person name="Bonneau R."/>
            <person name="Littman D.R."/>
        </authorList>
    </citation>
    <scope>NUCLEOTIDE SEQUENCE [LARGE SCALE GENOMIC DNA]</scope>
    <source>
        <strain evidence="2">iA622</strain>
    </source>
</reference>
<dbReference type="NCBIfam" id="NF033879">
    <property type="entry name" value="smalltalk"/>
    <property type="match status" value="1"/>
</dbReference>
<dbReference type="Proteomes" id="UP000480425">
    <property type="component" value="Unassembled WGS sequence"/>
</dbReference>
<evidence type="ECO:0000313" key="1">
    <source>
        <dbReference type="EMBL" id="MQN80735.1"/>
    </source>
</evidence>
<dbReference type="Pfam" id="PF20096">
    <property type="entry name" value="DUF6486"/>
    <property type="match status" value="1"/>
</dbReference>
<evidence type="ECO:0000313" key="2">
    <source>
        <dbReference type="Proteomes" id="UP000480425"/>
    </source>
</evidence>
<dbReference type="InterPro" id="IPR045505">
    <property type="entry name" value="DUF6486"/>
</dbReference>
<accession>A0A6G1U0Q7</accession>
<gene>
    <name evidence="1" type="ORF">F7D73_07165</name>
</gene>
<dbReference type="RefSeq" id="WP_153123456.1">
    <property type="nucleotide sequence ID" value="NZ_CP152352.1"/>
</dbReference>
<name>A0A6G1U0Q7_9BACT</name>
<organism evidence="1 2">
    <name type="scientific">Segatella copri</name>
    <dbReference type="NCBI Taxonomy" id="165179"/>
    <lineage>
        <taxon>Bacteria</taxon>
        <taxon>Pseudomonadati</taxon>
        <taxon>Bacteroidota</taxon>
        <taxon>Bacteroidia</taxon>
        <taxon>Bacteroidales</taxon>
        <taxon>Prevotellaceae</taxon>
        <taxon>Segatella</taxon>
    </lineage>
</organism>
<dbReference type="AlphaFoldDB" id="A0A6G1U0Q7"/>
<sequence>MKKDTIKTIIKIAAAILTAIATSLGLTNCMS</sequence>
<protein>
    <submittedName>
        <fullName evidence="1">Smalltalk protein</fullName>
    </submittedName>
</protein>
<comment type="caution">
    <text evidence="1">The sequence shown here is derived from an EMBL/GenBank/DDBJ whole genome shotgun (WGS) entry which is preliminary data.</text>
</comment>
<proteinExistence type="predicted"/>